<keyword evidence="3" id="KW-1185">Reference proteome</keyword>
<dbReference type="RefSeq" id="XP_008083350.1">
    <property type="nucleotide sequence ID" value="XM_008085159.1"/>
</dbReference>
<evidence type="ECO:0000313" key="3">
    <source>
        <dbReference type="Proteomes" id="UP000016922"/>
    </source>
</evidence>
<protein>
    <recommendedName>
        <fullName evidence="4">Conidiation-specific protein 8</fullName>
    </recommendedName>
</protein>
<feature type="region of interest" description="Disordered" evidence="1">
    <location>
        <begin position="1"/>
        <end position="58"/>
    </location>
</feature>
<dbReference type="GeneID" id="19459459"/>
<organism evidence="2 3">
    <name type="scientific">Glarea lozoyensis (strain ATCC 20868 / MF5171)</name>
    <dbReference type="NCBI Taxonomy" id="1116229"/>
    <lineage>
        <taxon>Eukaryota</taxon>
        <taxon>Fungi</taxon>
        <taxon>Dikarya</taxon>
        <taxon>Ascomycota</taxon>
        <taxon>Pezizomycotina</taxon>
        <taxon>Leotiomycetes</taxon>
        <taxon>Helotiales</taxon>
        <taxon>Helotiaceae</taxon>
        <taxon>Glarea</taxon>
    </lineage>
</organism>
<dbReference type="OMA" id="DQKRHEG"/>
<dbReference type="OrthoDB" id="4158609at2759"/>
<sequence length="84" mass="8401">MNSQRAAVSGGSGTTPTAANNVGGDSGSPRRGSQSGTLFSGLINQKRNSTDASAAARRASFAEQKPAAGVLGKMWNNFTTGGAK</sequence>
<feature type="compositionally biased region" description="Polar residues" evidence="1">
    <location>
        <begin position="31"/>
        <end position="51"/>
    </location>
</feature>
<proteinExistence type="predicted"/>
<evidence type="ECO:0000256" key="1">
    <source>
        <dbReference type="SAM" id="MobiDB-lite"/>
    </source>
</evidence>
<dbReference type="HOGENOM" id="CLU_180967_2_0_1"/>
<evidence type="ECO:0000313" key="2">
    <source>
        <dbReference type="EMBL" id="EPE29241.1"/>
    </source>
</evidence>
<dbReference type="eggNOG" id="ENOG502T0UQ">
    <property type="taxonomic scope" value="Eukaryota"/>
</dbReference>
<accession>S3DBB0</accession>
<dbReference type="AlphaFoldDB" id="S3DBB0"/>
<dbReference type="Proteomes" id="UP000016922">
    <property type="component" value="Unassembled WGS sequence"/>
</dbReference>
<evidence type="ECO:0008006" key="4">
    <source>
        <dbReference type="Google" id="ProtNLM"/>
    </source>
</evidence>
<name>S3DBB0_GLAL2</name>
<dbReference type="EMBL" id="KE145367">
    <property type="protein sequence ID" value="EPE29241.1"/>
    <property type="molecule type" value="Genomic_DNA"/>
</dbReference>
<gene>
    <name evidence="2" type="ORF">GLAREA_00401</name>
</gene>
<dbReference type="KEGG" id="glz:GLAREA_00401"/>
<reference evidence="2 3" key="1">
    <citation type="journal article" date="2013" name="BMC Genomics">
        <title>Genomics-driven discovery of the pneumocandin biosynthetic gene cluster in the fungus Glarea lozoyensis.</title>
        <authorList>
            <person name="Chen L."/>
            <person name="Yue Q."/>
            <person name="Zhang X."/>
            <person name="Xiang M."/>
            <person name="Wang C."/>
            <person name="Li S."/>
            <person name="Che Y."/>
            <person name="Ortiz-Lopez F.J."/>
            <person name="Bills G.F."/>
            <person name="Liu X."/>
            <person name="An Z."/>
        </authorList>
    </citation>
    <scope>NUCLEOTIDE SEQUENCE [LARGE SCALE GENOMIC DNA]</scope>
    <source>
        <strain evidence="3">ATCC 20868 / MF5171</strain>
    </source>
</reference>